<evidence type="ECO:0000313" key="2">
    <source>
        <dbReference type="EMBL" id="OJJ62571.1"/>
    </source>
</evidence>
<dbReference type="VEuPathDB" id="FungiDB:ASPSYDRAFT_86253"/>
<dbReference type="RefSeq" id="XP_040706377.1">
    <property type="nucleotide sequence ID" value="XM_040851633.1"/>
</dbReference>
<accession>A0A1L9TT24</accession>
<gene>
    <name evidence="2" type="ORF">ASPSYDRAFT_86253</name>
</gene>
<dbReference type="GeneID" id="63767706"/>
<dbReference type="AlphaFoldDB" id="A0A1L9TT24"/>
<evidence type="ECO:0000313" key="3">
    <source>
        <dbReference type="Proteomes" id="UP000184356"/>
    </source>
</evidence>
<dbReference type="EMBL" id="KV878583">
    <property type="protein sequence ID" value="OJJ62571.1"/>
    <property type="molecule type" value="Genomic_DNA"/>
</dbReference>
<dbReference type="STRING" id="1036612.A0A1L9TT24"/>
<reference evidence="3" key="1">
    <citation type="journal article" date="2017" name="Genome Biol.">
        <title>Comparative genomics reveals high biological diversity and specific adaptations in the industrially and medically important fungal genus Aspergillus.</title>
        <authorList>
            <person name="de Vries R.P."/>
            <person name="Riley R."/>
            <person name="Wiebenga A."/>
            <person name="Aguilar-Osorio G."/>
            <person name="Amillis S."/>
            <person name="Uchima C.A."/>
            <person name="Anderluh G."/>
            <person name="Asadollahi M."/>
            <person name="Askin M."/>
            <person name="Barry K."/>
            <person name="Battaglia E."/>
            <person name="Bayram O."/>
            <person name="Benocci T."/>
            <person name="Braus-Stromeyer S.A."/>
            <person name="Caldana C."/>
            <person name="Canovas D."/>
            <person name="Cerqueira G.C."/>
            <person name="Chen F."/>
            <person name="Chen W."/>
            <person name="Choi C."/>
            <person name="Clum A."/>
            <person name="Dos Santos R.A."/>
            <person name="Damasio A.R."/>
            <person name="Diallinas G."/>
            <person name="Emri T."/>
            <person name="Fekete E."/>
            <person name="Flipphi M."/>
            <person name="Freyberg S."/>
            <person name="Gallo A."/>
            <person name="Gournas C."/>
            <person name="Habgood R."/>
            <person name="Hainaut M."/>
            <person name="Harispe M.L."/>
            <person name="Henrissat B."/>
            <person name="Hilden K.S."/>
            <person name="Hope R."/>
            <person name="Hossain A."/>
            <person name="Karabika E."/>
            <person name="Karaffa L."/>
            <person name="Karanyi Z."/>
            <person name="Krasevec N."/>
            <person name="Kuo A."/>
            <person name="Kusch H."/>
            <person name="LaButti K."/>
            <person name="Lagendijk E.L."/>
            <person name="Lapidus A."/>
            <person name="Levasseur A."/>
            <person name="Lindquist E."/>
            <person name="Lipzen A."/>
            <person name="Logrieco A.F."/>
            <person name="MacCabe A."/>
            <person name="Maekelae M.R."/>
            <person name="Malavazi I."/>
            <person name="Melin P."/>
            <person name="Meyer V."/>
            <person name="Mielnichuk N."/>
            <person name="Miskei M."/>
            <person name="Molnar A.P."/>
            <person name="Mule G."/>
            <person name="Ngan C.Y."/>
            <person name="Orejas M."/>
            <person name="Orosz E."/>
            <person name="Ouedraogo J.P."/>
            <person name="Overkamp K.M."/>
            <person name="Park H.-S."/>
            <person name="Perrone G."/>
            <person name="Piumi F."/>
            <person name="Punt P.J."/>
            <person name="Ram A.F."/>
            <person name="Ramon A."/>
            <person name="Rauscher S."/>
            <person name="Record E."/>
            <person name="Riano-Pachon D.M."/>
            <person name="Robert V."/>
            <person name="Roehrig J."/>
            <person name="Ruller R."/>
            <person name="Salamov A."/>
            <person name="Salih N.S."/>
            <person name="Samson R.A."/>
            <person name="Sandor E."/>
            <person name="Sanguinetti M."/>
            <person name="Schuetze T."/>
            <person name="Sepcic K."/>
            <person name="Shelest E."/>
            <person name="Sherlock G."/>
            <person name="Sophianopoulou V."/>
            <person name="Squina F.M."/>
            <person name="Sun H."/>
            <person name="Susca A."/>
            <person name="Todd R.B."/>
            <person name="Tsang A."/>
            <person name="Unkles S.E."/>
            <person name="van de Wiele N."/>
            <person name="van Rossen-Uffink D."/>
            <person name="Oliveira J.V."/>
            <person name="Vesth T.C."/>
            <person name="Visser J."/>
            <person name="Yu J.-H."/>
            <person name="Zhou M."/>
            <person name="Andersen M.R."/>
            <person name="Archer D.B."/>
            <person name="Baker S.E."/>
            <person name="Benoit I."/>
            <person name="Brakhage A.A."/>
            <person name="Braus G.H."/>
            <person name="Fischer R."/>
            <person name="Frisvad J.C."/>
            <person name="Goldman G.H."/>
            <person name="Houbraken J."/>
            <person name="Oakley B."/>
            <person name="Pocsi I."/>
            <person name="Scazzocchio C."/>
            <person name="Seiboth B."/>
            <person name="vanKuyk P.A."/>
            <person name="Wortman J."/>
            <person name="Dyer P.S."/>
            <person name="Grigoriev I.V."/>
        </authorList>
    </citation>
    <scope>NUCLEOTIDE SEQUENCE [LARGE SCALE GENOMIC DNA]</scope>
    <source>
        <strain evidence="3">CBS 593.65</strain>
    </source>
</reference>
<evidence type="ECO:0000256" key="1">
    <source>
        <dbReference type="SAM" id="MobiDB-lite"/>
    </source>
</evidence>
<keyword evidence="3" id="KW-1185">Reference proteome</keyword>
<feature type="compositionally biased region" description="Polar residues" evidence="1">
    <location>
        <begin position="84"/>
        <end position="95"/>
    </location>
</feature>
<sequence>MPTRVHTDAGLTASEVPAWETLPLDIYLLEQWNTPNLESPNETPDQRRRRLVRRFLDLGPEGREVYYKRTPVGIPWHLKELPNQAEQPEYTTAQPTPDEIETIPPGPALRAAPATLRNVDGPRERWCVWIRTKLRDGNGRCA</sequence>
<name>A0A1L9TT24_9EURO</name>
<protein>
    <submittedName>
        <fullName evidence="2">Uncharacterized protein</fullName>
    </submittedName>
</protein>
<proteinExistence type="predicted"/>
<organism evidence="2 3">
    <name type="scientific">Aspergillus sydowii CBS 593.65</name>
    <dbReference type="NCBI Taxonomy" id="1036612"/>
    <lineage>
        <taxon>Eukaryota</taxon>
        <taxon>Fungi</taxon>
        <taxon>Dikarya</taxon>
        <taxon>Ascomycota</taxon>
        <taxon>Pezizomycotina</taxon>
        <taxon>Eurotiomycetes</taxon>
        <taxon>Eurotiomycetidae</taxon>
        <taxon>Eurotiales</taxon>
        <taxon>Aspergillaceae</taxon>
        <taxon>Aspergillus</taxon>
        <taxon>Aspergillus subgen. Nidulantes</taxon>
    </lineage>
</organism>
<dbReference type="Proteomes" id="UP000184356">
    <property type="component" value="Unassembled WGS sequence"/>
</dbReference>
<feature type="region of interest" description="Disordered" evidence="1">
    <location>
        <begin position="83"/>
        <end position="108"/>
    </location>
</feature>